<evidence type="ECO:0000313" key="3">
    <source>
        <dbReference type="Proteomes" id="UP000663570"/>
    </source>
</evidence>
<feature type="transmembrane region" description="Helical" evidence="1">
    <location>
        <begin position="272"/>
        <end position="297"/>
    </location>
</feature>
<feature type="transmembrane region" description="Helical" evidence="1">
    <location>
        <begin position="340"/>
        <end position="359"/>
    </location>
</feature>
<feature type="transmembrane region" description="Helical" evidence="1">
    <location>
        <begin position="303"/>
        <end position="320"/>
    </location>
</feature>
<dbReference type="Proteomes" id="UP000663570">
    <property type="component" value="Chromosome"/>
</dbReference>
<dbReference type="RefSeq" id="WP_206255129.1">
    <property type="nucleotide sequence ID" value="NZ_CP071060.1"/>
</dbReference>
<accession>A0ABX7M7T1</accession>
<feature type="transmembrane region" description="Helical" evidence="1">
    <location>
        <begin position="20"/>
        <end position="46"/>
    </location>
</feature>
<reference evidence="2 3" key="1">
    <citation type="submission" date="2021-02" db="EMBL/GenBank/DDBJ databases">
        <title>Niveibacterium changnyeongensis HC41.</title>
        <authorList>
            <person name="Kang M."/>
        </authorList>
    </citation>
    <scope>NUCLEOTIDE SEQUENCE [LARGE SCALE GENOMIC DNA]</scope>
    <source>
        <strain evidence="2 3">HC41</strain>
    </source>
</reference>
<keyword evidence="1" id="KW-1133">Transmembrane helix</keyword>
<feature type="transmembrane region" description="Helical" evidence="1">
    <location>
        <begin position="66"/>
        <end position="86"/>
    </location>
</feature>
<keyword evidence="3" id="KW-1185">Reference proteome</keyword>
<feature type="transmembrane region" description="Helical" evidence="1">
    <location>
        <begin position="180"/>
        <end position="198"/>
    </location>
</feature>
<gene>
    <name evidence="2" type="ORF">JY500_03910</name>
</gene>
<feature type="transmembrane region" description="Helical" evidence="1">
    <location>
        <begin position="98"/>
        <end position="117"/>
    </location>
</feature>
<proteinExistence type="predicted"/>
<keyword evidence="1" id="KW-0472">Membrane</keyword>
<dbReference type="InterPro" id="IPR010266">
    <property type="entry name" value="NnrS"/>
</dbReference>
<feature type="transmembrane region" description="Helical" evidence="1">
    <location>
        <begin position="219"/>
        <end position="236"/>
    </location>
</feature>
<feature type="transmembrane region" description="Helical" evidence="1">
    <location>
        <begin position="154"/>
        <end position="174"/>
    </location>
</feature>
<dbReference type="Pfam" id="PF05940">
    <property type="entry name" value="NnrS"/>
    <property type="match status" value="1"/>
</dbReference>
<keyword evidence="1" id="KW-0812">Transmembrane</keyword>
<evidence type="ECO:0000256" key="1">
    <source>
        <dbReference type="SAM" id="Phobius"/>
    </source>
</evidence>
<organism evidence="2 3">
    <name type="scientific">Niveibacterium microcysteis</name>
    <dbReference type="NCBI Taxonomy" id="2811415"/>
    <lineage>
        <taxon>Bacteria</taxon>
        <taxon>Pseudomonadati</taxon>
        <taxon>Pseudomonadota</taxon>
        <taxon>Betaproteobacteria</taxon>
        <taxon>Rhodocyclales</taxon>
        <taxon>Rhodocyclaceae</taxon>
        <taxon>Niveibacterium</taxon>
    </lineage>
</organism>
<feature type="transmembrane region" description="Helical" evidence="1">
    <location>
        <begin position="123"/>
        <end position="142"/>
    </location>
</feature>
<feature type="transmembrane region" description="Helical" evidence="1">
    <location>
        <begin position="365"/>
        <end position="383"/>
    </location>
</feature>
<dbReference type="EMBL" id="CP071060">
    <property type="protein sequence ID" value="QSI77811.1"/>
    <property type="molecule type" value="Genomic_DNA"/>
</dbReference>
<sequence length="399" mass="42159">MALIRLDEPTVRPKTPPKGFALFALGFRPFYLLAALFATLAVPLWLAQFHGLLPAPPWMPGLFWHAHEMVFGFAVAVIVGFLLTAAQNWTSLPTAKGAPLAALAAVWLLGRIGIYAAPPLLAAVLDLAFLPLAAVSLGRVLWRAKSQRNYFTVALLLALTVANGLFHASVHGLIAADPLTVMHAALALVMMLVTIIAGRIVPSFTANALKGVRQFQNDQINACAIGFTGCALALSVGGANAALTAIVALLAAALQAIRTWGWNPWATRKTPLLWVLHLGHLWLPVGLTLLAVAALGWIPQSPAWHAFGFGAMSALILGMITRTALGHTGRLLLAGRSETAAYALLHGGALIRVIGPLVLPGAMSAVLGLAMLCWSGAFALYLIRYAPILINPRVDGRPG</sequence>
<protein>
    <submittedName>
        <fullName evidence="2">NnrS family protein</fullName>
    </submittedName>
</protein>
<name>A0ABX7M7T1_9RHOO</name>
<evidence type="ECO:0000313" key="2">
    <source>
        <dbReference type="EMBL" id="QSI77811.1"/>
    </source>
</evidence>